<dbReference type="KEGG" id="nano:G5V58_12485"/>
<evidence type="ECO:0000256" key="5">
    <source>
        <dbReference type="ARBA" id="ARBA00022801"/>
    </source>
</evidence>
<feature type="compositionally biased region" description="Basic residues" evidence="9">
    <location>
        <begin position="858"/>
        <end position="869"/>
    </location>
</feature>
<evidence type="ECO:0000256" key="8">
    <source>
        <dbReference type="PIRSR" id="PIRSR623612-1"/>
    </source>
</evidence>
<feature type="domain" description="Peptidase M4 C-terminal" evidence="12">
    <location>
        <begin position="388"/>
        <end position="552"/>
    </location>
</feature>
<evidence type="ECO:0000256" key="6">
    <source>
        <dbReference type="ARBA" id="ARBA00022833"/>
    </source>
</evidence>
<keyword evidence="4 10" id="KW-0732">Signal</keyword>
<dbReference type="InterPro" id="IPR011096">
    <property type="entry name" value="FTP_domain"/>
</dbReference>
<dbReference type="Gene3D" id="2.60.40.2700">
    <property type="match status" value="1"/>
</dbReference>
<evidence type="ECO:0000256" key="9">
    <source>
        <dbReference type="SAM" id="MobiDB-lite"/>
    </source>
</evidence>
<feature type="active site" evidence="8">
    <location>
        <position position="378"/>
    </location>
</feature>
<evidence type="ECO:0000313" key="15">
    <source>
        <dbReference type="Proteomes" id="UP000502996"/>
    </source>
</evidence>
<dbReference type="GO" id="GO:0046872">
    <property type="term" value="F:metal ion binding"/>
    <property type="evidence" value="ECO:0007669"/>
    <property type="project" value="UniProtKB-KW"/>
</dbReference>
<dbReference type="Pfam" id="PF02868">
    <property type="entry name" value="Peptidase_M4_C"/>
    <property type="match status" value="1"/>
</dbReference>
<comment type="similarity">
    <text evidence="1">Belongs to the peptidase M4 family.</text>
</comment>
<keyword evidence="5" id="KW-0378">Hydrolase</keyword>
<evidence type="ECO:0008006" key="16">
    <source>
        <dbReference type="Google" id="ProtNLM"/>
    </source>
</evidence>
<evidence type="ECO:0000256" key="3">
    <source>
        <dbReference type="ARBA" id="ARBA00022723"/>
    </source>
</evidence>
<name>A0A6G6WE06_9ACTN</name>
<dbReference type="PANTHER" id="PTHR33794">
    <property type="entry name" value="BACILLOLYSIN"/>
    <property type="match status" value="1"/>
</dbReference>
<dbReference type="InterPro" id="IPR001570">
    <property type="entry name" value="Peptidase_M4_C_domain"/>
</dbReference>
<feature type="domain" description="FTP" evidence="13">
    <location>
        <begin position="122"/>
        <end position="154"/>
    </location>
</feature>
<evidence type="ECO:0000256" key="7">
    <source>
        <dbReference type="ARBA" id="ARBA00023049"/>
    </source>
</evidence>
<feature type="region of interest" description="Disordered" evidence="9">
    <location>
        <begin position="261"/>
        <end position="285"/>
    </location>
</feature>
<reference evidence="14 15" key="1">
    <citation type="submission" date="2020-02" db="EMBL/GenBank/DDBJ databases">
        <title>Full genome sequence of Nocardioides sp. R-3366.</title>
        <authorList>
            <person name="Im W.-T."/>
        </authorList>
    </citation>
    <scope>NUCLEOTIDE SEQUENCE [LARGE SCALE GENOMIC DNA]</scope>
    <source>
        <strain evidence="14 15">R-3366</strain>
    </source>
</reference>
<protein>
    <recommendedName>
        <fullName evidence="16">M4 family metallopeptidase</fullName>
    </recommendedName>
</protein>
<dbReference type="InterPro" id="IPR050728">
    <property type="entry name" value="Zinc_Metalloprotease_M4"/>
</dbReference>
<dbReference type="Proteomes" id="UP000502996">
    <property type="component" value="Chromosome"/>
</dbReference>
<evidence type="ECO:0000259" key="11">
    <source>
        <dbReference type="Pfam" id="PF01447"/>
    </source>
</evidence>
<feature type="chain" id="PRO_5038940149" description="M4 family metallopeptidase" evidence="10">
    <location>
        <begin position="24"/>
        <end position="869"/>
    </location>
</feature>
<dbReference type="SUPFAM" id="SSF55486">
    <property type="entry name" value="Metalloproteases ('zincins'), catalytic domain"/>
    <property type="match status" value="1"/>
</dbReference>
<evidence type="ECO:0000256" key="10">
    <source>
        <dbReference type="SAM" id="SignalP"/>
    </source>
</evidence>
<evidence type="ECO:0000313" key="14">
    <source>
        <dbReference type="EMBL" id="QIG43472.1"/>
    </source>
</evidence>
<dbReference type="InterPro" id="IPR027268">
    <property type="entry name" value="Peptidase_M4/M1_CTD_sf"/>
</dbReference>
<evidence type="ECO:0000259" key="13">
    <source>
        <dbReference type="Pfam" id="PF07504"/>
    </source>
</evidence>
<keyword evidence="6" id="KW-0862">Zinc</keyword>
<proteinExistence type="inferred from homology"/>
<dbReference type="GO" id="GO:0006508">
    <property type="term" value="P:proteolysis"/>
    <property type="evidence" value="ECO:0007669"/>
    <property type="project" value="UniProtKB-KW"/>
</dbReference>
<dbReference type="Pfam" id="PF01447">
    <property type="entry name" value="Peptidase_M4"/>
    <property type="match status" value="1"/>
</dbReference>
<evidence type="ECO:0000256" key="1">
    <source>
        <dbReference type="ARBA" id="ARBA00009388"/>
    </source>
</evidence>
<dbReference type="RefSeq" id="WP_165233048.1">
    <property type="nucleotide sequence ID" value="NZ_CP049257.1"/>
</dbReference>
<dbReference type="AlphaFoldDB" id="A0A6G6WE06"/>
<dbReference type="Pfam" id="PF07504">
    <property type="entry name" value="FTP"/>
    <property type="match status" value="1"/>
</dbReference>
<dbReference type="PRINTS" id="PR00730">
    <property type="entry name" value="THERMOLYSIN"/>
</dbReference>
<organism evidence="14 15">
    <name type="scientific">Nocardioides anomalus</name>
    <dbReference type="NCBI Taxonomy" id="2712223"/>
    <lineage>
        <taxon>Bacteria</taxon>
        <taxon>Bacillati</taxon>
        <taxon>Actinomycetota</taxon>
        <taxon>Actinomycetes</taxon>
        <taxon>Propionibacteriales</taxon>
        <taxon>Nocardioidaceae</taxon>
        <taxon>Nocardioides</taxon>
    </lineage>
</organism>
<keyword evidence="3" id="KW-0479">Metal-binding</keyword>
<dbReference type="Pfam" id="PF20773">
    <property type="entry name" value="InhA-like_MAM"/>
    <property type="match status" value="1"/>
</dbReference>
<evidence type="ECO:0000259" key="12">
    <source>
        <dbReference type="Pfam" id="PF02868"/>
    </source>
</evidence>
<evidence type="ECO:0000256" key="2">
    <source>
        <dbReference type="ARBA" id="ARBA00022670"/>
    </source>
</evidence>
<dbReference type="Gene3D" id="1.10.390.10">
    <property type="entry name" value="Neutral Protease Domain 2"/>
    <property type="match status" value="1"/>
</dbReference>
<dbReference type="InterPro" id="IPR023612">
    <property type="entry name" value="Peptidase_M4"/>
</dbReference>
<keyword evidence="2" id="KW-0645">Protease</keyword>
<feature type="signal peptide" evidence="10">
    <location>
        <begin position="1"/>
        <end position="23"/>
    </location>
</feature>
<feature type="domain" description="Peptidase M4" evidence="11">
    <location>
        <begin position="351"/>
        <end position="385"/>
    </location>
</feature>
<accession>A0A6G6WE06</accession>
<dbReference type="EMBL" id="CP049257">
    <property type="protein sequence ID" value="QIG43472.1"/>
    <property type="molecule type" value="Genomic_DNA"/>
</dbReference>
<dbReference type="Gene3D" id="3.10.170.10">
    <property type="match status" value="1"/>
</dbReference>
<keyword evidence="15" id="KW-1185">Reference proteome</keyword>
<gene>
    <name evidence="14" type="ORF">G5V58_12485</name>
</gene>
<dbReference type="GO" id="GO:0004222">
    <property type="term" value="F:metalloendopeptidase activity"/>
    <property type="evidence" value="ECO:0007669"/>
    <property type="project" value="InterPro"/>
</dbReference>
<sequence length="869" mass="90002">MPRHVRLLVSVAATAALAGSALAVTGAPGSAAPADAASAAVSRLKSDASGRLTLRSDASGRVTFVGVPAGSELTTPGVTRATSVADAAGAALQRYGAALGITQAGTSLSPLSSSATSTGDVARYQQEVGGLPVLGGEVVVSLGQDRQPTSILGETSWATSVKAARVSGDAARATAVQAFEKVAGAGAAPSVTDQGRWVLDPTLVELSPSLGTRTVHRFELTRGADERRMVLVDDQTGGVLLDADMIANALNRVVCDNANSTANDPDAEDPKPCVTSSPPARVEGQAPVGQADVDTAYDLAGAVSQTYAGLGVDLTALIGRDIGGGTKALAQTVRMCFTDPDPSVPGNPYCPYGNAFWNGQQMYYGTGFAGADDVVGHEMTHGVTERSSNLVYWGQSGAMNESISDIMGEIVDHQHVTASDTPATAWAIGEDVPGFPEGLRDMQDPTKYGNADKTSSPLWVREDIYTDGTGYPDQDGVHSNSGVGNKTFYLISQGGTFNGQTISGIDAGDPNLTRSAKLWLLTDQSLSSGSDYADEAAVLEQSCATLQAAGQMTAANCEAVHQATLATELRQTPLNAAQPADAQATCPTGSVARTLFDSESGDPASKFVAGATWDRAGVDGFGPVAKSGTSSWSSEEPATAGRSSLVAANGISLPAGRTSYLYFQHWRLLDYDYGGVAYDAGTVEVDDVATPDGPVDAAGLPWVNGPEQTILSSTNPANKRKGFGGDSRGYTASRLDLSSFAGKTVKPQFTMNTDASVSFIGWYVDDITVYTCDPKVVVGKVKAKGKAVVGKKLKAKVTGLPSGATISGYQWLRDGKAIQGADGKKYKLKRKDKGDKISVIVTATAPTYAPGTQESGTRKVHGKPKRHHR</sequence>
<evidence type="ECO:0000256" key="4">
    <source>
        <dbReference type="ARBA" id="ARBA00022729"/>
    </source>
</evidence>
<feature type="active site" description="Proton donor" evidence="8">
    <location>
        <position position="478"/>
    </location>
</feature>
<dbReference type="PANTHER" id="PTHR33794:SF1">
    <property type="entry name" value="BACILLOLYSIN"/>
    <property type="match status" value="1"/>
</dbReference>
<dbReference type="InterPro" id="IPR013856">
    <property type="entry name" value="Peptidase_M4_domain"/>
</dbReference>
<dbReference type="CDD" id="cd09597">
    <property type="entry name" value="M4_TLP"/>
    <property type="match status" value="1"/>
</dbReference>
<feature type="region of interest" description="Disordered" evidence="9">
    <location>
        <begin position="848"/>
        <end position="869"/>
    </location>
</feature>
<keyword evidence="7" id="KW-0482">Metalloprotease</keyword>